<dbReference type="NCBIfam" id="TIGR00377">
    <property type="entry name" value="ant_ant_sig"/>
    <property type="match status" value="1"/>
</dbReference>
<dbReference type="GO" id="GO:0043856">
    <property type="term" value="F:anti-sigma factor antagonist activity"/>
    <property type="evidence" value="ECO:0007669"/>
    <property type="project" value="InterPro"/>
</dbReference>
<dbReference type="InterPro" id="IPR036513">
    <property type="entry name" value="STAS_dom_sf"/>
</dbReference>
<keyword evidence="5" id="KW-1185">Reference proteome</keyword>
<dbReference type="Proteomes" id="UP000650628">
    <property type="component" value="Unassembled WGS sequence"/>
</dbReference>
<organism evidence="4 5">
    <name type="scientific">Planotetraspora mira</name>
    <dbReference type="NCBI Taxonomy" id="58121"/>
    <lineage>
        <taxon>Bacteria</taxon>
        <taxon>Bacillati</taxon>
        <taxon>Actinomycetota</taxon>
        <taxon>Actinomycetes</taxon>
        <taxon>Streptosporangiales</taxon>
        <taxon>Streptosporangiaceae</taxon>
        <taxon>Planotetraspora</taxon>
    </lineage>
</organism>
<evidence type="ECO:0000259" key="3">
    <source>
        <dbReference type="PROSITE" id="PS50801"/>
    </source>
</evidence>
<reference evidence="4 5" key="1">
    <citation type="submission" date="2021-01" db="EMBL/GenBank/DDBJ databases">
        <title>Whole genome shotgun sequence of Planotetraspora mira NBRC 15435.</title>
        <authorList>
            <person name="Komaki H."/>
            <person name="Tamura T."/>
        </authorList>
    </citation>
    <scope>NUCLEOTIDE SEQUENCE [LARGE SCALE GENOMIC DNA]</scope>
    <source>
        <strain evidence="4 5">NBRC 15435</strain>
    </source>
</reference>
<dbReference type="Gene3D" id="3.30.750.24">
    <property type="entry name" value="STAS domain"/>
    <property type="match status" value="1"/>
</dbReference>
<dbReference type="Pfam" id="PF13466">
    <property type="entry name" value="STAS_2"/>
    <property type="match status" value="1"/>
</dbReference>
<dbReference type="PANTHER" id="PTHR33495">
    <property type="entry name" value="ANTI-SIGMA FACTOR ANTAGONIST TM_1081-RELATED-RELATED"/>
    <property type="match status" value="1"/>
</dbReference>
<dbReference type="AlphaFoldDB" id="A0A8J3XA17"/>
<evidence type="ECO:0000256" key="2">
    <source>
        <dbReference type="RuleBase" id="RU003749"/>
    </source>
</evidence>
<gene>
    <name evidence="4" type="ORF">Pmi06nite_60410</name>
</gene>
<protein>
    <recommendedName>
        <fullName evidence="2">Anti-sigma factor antagonist</fullName>
    </recommendedName>
</protein>
<dbReference type="RefSeq" id="WP_203956480.1">
    <property type="nucleotide sequence ID" value="NZ_BOOO01000035.1"/>
</dbReference>
<dbReference type="CDD" id="cd07043">
    <property type="entry name" value="STAS_anti-anti-sigma_factors"/>
    <property type="match status" value="1"/>
</dbReference>
<evidence type="ECO:0000313" key="4">
    <source>
        <dbReference type="EMBL" id="GII32599.1"/>
    </source>
</evidence>
<dbReference type="EMBL" id="BOOO01000035">
    <property type="protein sequence ID" value="GII32599.1"/>
    <property type="molecule type" value="Genomic_DNA"/>
</dbReference>
<evidence type="ECO:0000313" key="5">
    <source>
        <dbReference type="Proteomes" id="UP000650628"/>
    </source>
</evidence>
<comment type="caution">
    <text evidence="4">The sequence shown here is derived from an EMBL/GenBank/DDBJ whole genome shotgun (WGS) entry which is preliminary data.</text>
</comment>
<sequence>MMLRIQITPSDGGISMAVRGDLDMEGSGELRVCVSEALQTYRPGHIDLELSGVAFIDCSGCRTLLWVQRRMRGRGGTATVVRPSSLVLRLLRLLEFDHELTIRSTSEDTTSVSLEAKPGLN</sequence>
<comment type="similarity">
    <text evidence="1 2">Belongs to the anti-sigma-factor antagonist family.</text>
</comment>
<feature type="domain" description="STAS" evidence="3">
    <location>
        <begin position="3"/>
        <end position="113"/>
    </location>
</feature>
<dbReference type="InterPro" id="IPR058548">
    <property type="entry name" value="MlaB-like_STAS"/>
</dbReference>
<dbReference type="SUPFAM" id="SSF52091">
    <property type="entry name" value="SpoIIaa-like"/>
    <property type="match status" value="1"/>
</dbReference>
<dbReference type="PANTHER" id="PTHR33495:SF2">
    <property type="entry name" value="ANTI-SIGMA FACTOR ANTAGONIST TM_1081-RELATED"/>
    <property type="match status" value="1"/>
</dbReference>
<dbReference type="InterPro" id="IPR003658">
    <property type="entry name" value="Anti-sigma_ant"/>
</dbReference>
<dbReference type="InterPro" id="IPR002645">
    <property type="entry name" value="STAS_dom"/>
</dbReference>
<name>A0A8J3XA17_9ACTN</name>
<dbReference type="PROSITE" id="PS50801">
    <property type="entry name" value="STAS"/>
    <property type="match status" value="1"/>
</dbReference>
<accession>A0A8J3XA17</accession>
<proteinExistence type="inferred from homology"/>
<dbReference type="NCBIfam" id="TIGR01053">
    <property type="entry name" value="LSD1"/>
    <property type="match status" value="1"/>
</dbReference>
<evidence type="ECO:0000256" key="1">
    <source>
        <dbReference type="ARBA" id="ARBA00009013"/>
    </source>
</evidence>